<reference evidence="1" key="1">
    <citation type="journal article" date="2014" name="Nat. Commun.">
        <title>The tobacco genome sequence and its comparison with those of tomato and potato.</title>
        <authorList>
            <person name="Sierro N."/>
            <person name="Battey J.N."/>
            <person name="Ouadi S."/>
            <person name="Bakaher N."/>
            <person name="Bovet L."/>
            <person name="Willig A."/>
            <person name="Goepfert S."/>
            <person name="Peitsch M.C."/>
            <person name="Ivanov N.V."/>
        </authorList>
    </citation>
    <scope>NUCLEOTIDE SEQUENCE [LARGE SCALE GENOMIC DNA]</scope>
</reference>
<dbReference type="Proteomes" id="UP000790787">
    <property type="component" value="Chromosome 7"/>
</dbReference>
<name>A0AC58UTX4_TOBAC</name>
<organism evidence="1 2">
    <name type="scientific">Nicotiana tabacum</name>
    <name type="common">Common tobacco</name>
    <dbReference type="NCBI Taxonomy" id="4097"/>
    <lineage>
        <taxon>Eukaryota</taxon>
        <taxon>Viridiplantae</taxon>
        <taxon>Streptophyta</taxon>
        <taxon>Embryophyta</taxon>
        <taxon>Tracheophyta</taxon>
        <taxon>Spermatophyta</taxon>
        <taxon>Magnoliopsida</taxon>
        <taxon>eudicotyledons</taxon>
        <taxon>Gunneridae</taxon>
        <taxon>Pentapetalae</taxon>
        <taxon>asterids</taxon>
        <taxon>lamiids</taxon>
        <taxon>Solanales</taxon>
        <taxon>Solanaceae</taxon>
        <taxon>Nicotianoideae</taxon>
        <taxon>Nicotianeae</taxon>
        <taxon>Nicotiana</taxon>
    </lineage>
</organism>
<accession>A0AC58UTX4</accession>
<proteinExistence type="predicted"/>
<protein>
    <submittedName>
        <fullName evidence="2">High mobility group B protein 11 isoform X1</fullName>
    </submittedName>
</protein>
<dbReference type="RefSeq" id="XP_075112890.1">
    <property type="nucleotide sequence ID" value="XM_075256789.1"/>
</dbReference>
<sequence length="413" mass="46540">MKVCFSATVQFLSMAAEDQKNKKNKTIITEKKIYGEDKYSGAGSNYACSFWSPVVTGNLSAMQSGQSSYNGKDGFYERLNKLNESSGLSLIFNFRETALDLYLFYEEVTKRGGFNQVTRDAKWGEVASYLHVRSNVVMFPTQLQKVYENLLLQFEQMYYYRSREKATIPPPSHQVSGAARAVSLKDYNLSLGSGDSINDSAGKRKYCDWSSPVVLPHSDDKNGPVEKRKCTNDCCSVSTVGPETPEQKSQVSATNTYLKKDPSAPIRTRSGYQIYLKLECERLKKVLGESSGSKKIREMAISSWRTLSENDRKPYIEASNKDRERYYREMSAYKQRTKKETVKDQNSYSSSALSIINFGAPPETDNAYYVTLQADAGSNIVPDESLIESTAQMLENANQSDPIFQIDNWGCFT</sequence>
<evidence type="ECO:0000313" key="2">
    <source>
        <dbReference type="RefSeq" id="XP_075112890.1"/>
    </source>
</evidence>
<evidence type="ECO:0000313" key="1">
    <source>
        <dbReference type="Proteomes" id="UP000790787"/>
    </source>
</evidence>
<keyword evidence="1" id="KW-1185">Reference proteome</keyword>
<gene>
    <name evidence="2" type="primary">LOC107783219</name>
</gene>
<reference evidence="2" key="2">
    <citation type="submission" date="2025-08" db="UniProtKB">
        <authorList>
            <consortium name="RefSeq"/>
        </authorList>
    </citation>
    <scope>IDENTIFICATION</scope>
    <source>
        <tissue evidence="2">Leaf</tissue>
    </source>
</reference>